<organism evidence="2 3">
    <name type="scientific">Trichophyton verrucosum (strain HKI 0517)</name>
    <dbReference type="NCBI Taxonomy" id="663202"/>
    <lineage>
        <taxon>Eukaryota</taxon>
        <taxon>Fungi</taxon>
        <taxon>Dikarya</taxon>
        <taxon>Ascomycota</taxon>
        <taxon>Pezizomycotina</taxon>
        <taxon>Eurotiomycetes</taxon>
        <taxon>Eurotiomycetidae</taxon>
        <taxon>Onygenales</taxon>
        <taxon>Arthrodermataceae</taxon>
        <taxon>Trichophyton</taxon>
    </lineage>
</organism>
<evidence type="ECO:0000256" key="1">
    <source>
        <dbReference type="SAM" id="MobiDB-lite"/>
    </source>
</evidence>
<evidence type="ECO:0000313" key="3">
    <source>
        <dbReference type="Proteomes" id="UP000008383"/>
    </source>
</evidence>
<reference evidence="3" key="1">
    <citation type="journal article" date="2011" name="Genome Biol.">
        <title>Comparative and functional genomics provide insights into the pathogenicity of dermatophytic fungi.</title>
        <authorList>
            <person name="Burmester A."/>
            <person name="Shelest E."/>
            <person name="Gloeckner G."/>
            <person name="Heddergott C."/>
            <person name="Schindler S."/>
            <person name="Staib P."/>
            <person name="Heidel A."/>
            <person name="Felder M."/>
            <person name="Petzold A."/>
            <person name="Szafranski K."/>
            <person name="Feuermann M."/>
            <person name="Pedruzzi I."/>
            <person name="Priebe S."/>
            <person name="Groth M."/>
            <person name="Winkler R."/>
            <person name="Li W."/>
            <person name="Kniemeyer O."/>
            <person name="Schroeckh V."/>
            <person name="Hertweck C."/>
            <person name="Hube B."/>
            <person name="White T.C."/>
            <person name="Platzer M."/>
            <person name="Guthke R."/>
            <person name="Heitman J."/>
            <person name="Woestemeyer J."/>
            <person name="Zipfel P.F."/>
            <person name="Monod M."/>
            <person name="Brakhage A.A."/>
        </authorList>
    </citation>
    <scope>NUCLEOTIDE SEQUENCE [LARGE SCALE GENOMIC DNA]</scope>
    <source>
        <strain evidence="3">HKI 0517</strain>
    </source>
</reference>
<evidence type="ECO:0000313" key="2">
    <source>
        <dbReference type="EMBL" id="EFE37569.1"/>
    </source>
</evidence>
<dbReference type="OrthoDB" id="4156714at2759"/>
<dbReference type="Proteomes" id="UP000008383">
    <property type="component" value="Unassembled WGS sequence"/>
</dbReference>
<feature type="region of interest" description="Disordered" evidence="1">
    <location>
        <begin position="1"/>
        <end position="86"/>
    </location>
</feature>
<dbReference type="KEGG" id="tve:TRV_07789"/>
<dbReference type="HOGENOM" id="CLU_040458_1_0_1"/>
<comment type="caution">
    <text evidence="2">The sequence shown here is derived from an EMBL/GenBank/DDBJ whole genome shotgun (WGS) entry which is preliminary data.</text>
</comment>
<dbReference type="EMBL" id="ACYE01000479">
    <property type="protein sequence ID" value="EFE37569.1"/>
    <property type="molecule type" value="Genomic_DNA"/>
</dbReference>
<dbReference type="GeneID" id="9579585"/>
<dbReference type="AlphaFoldDB" id="D4DKR5"/>
<dbReference type="RefSeq" id="XP_003018214.1">
    <property type="nucleotide sequence ID" value="XM_003018168.1"/>
</dbReference>
<feature type="compositionally biased region" description="Basic and acidic residues" evidence="1">
    <location>
        <begin position="70"/>
        <end position="86"/>
    </location>
</feature>
<accession>D4DKR5</accession>
<keyword evidence="3" id="KW-1185">Reference proteome</keyword>
<name>D4DKR5_TRIVH</name>
<proteinExistence type="predicted"/>
<sequence>MNTSMREGASGPADIDMVSSSHNFKNESSDEFELEAVSLLSTNYPVEDPTTGPASSSGLPNDSGAVDAISKPEDHQQANSDETHTIESLRSRVRVLETRLRNQQLESHQEIDYRQELLSKLSDEVNFHKWRASGLRDNLYAAEHSLTHLADEIEGHKGYIKQLEQKIKFLTHDLRITRCGYEELQNNLRVAQEGTLLSVKRASWVPKDDGAVRNEFSKLEEKLKAWAKKNAVPDINALRPLSNEEKVEITDYLEKYIFQLNFDALLNKMSPPLMKRFPVLITHSMLAKYIFEEIFDNPFFALQHLDTNSKAVRGNAMFGLYKTMINGQQQHAYHIFEMQGKTNLVIVLPSDAHIWRSQMLRLLSTAPDSPSGVPLLSAQVFEKFSTKMAKNFLAGPIRPLLKANEAPEQQRNCLLQDLCHIFYTAAKLSTSLWCQRTNIDCRRTTLRKMKLFYHKNPLSTAHRLHHLDEDDDKFDGKAILAIIQPAVVAYGNEDAENYGKGKVWSPAIVLVDEGN</sequence>
<protein>
    <submittedName>
        <fullName evidence="2">Uncharacterized protein</fullName>
    </submittedName>
</protein>
<gene>
    <name evidence="2" type="ORF">TRV_07789</name>
</gene>